<evidence type="ECO:0000259" key="5">
    <source>
        <dbReference type="PROSITE" id="PS50076"/>
    </source>
</evidence>
<dbReference type="GO" id="GO:0006260">
    <property type="term" value="P:DNA replication"/>
    <property type="evidence" value="ECO:0007669"/>
    <property type="project" value="UniProtKB-KW"/>
</dbReference>
<dbReference type="OrthoDB" id="9779889at2"/>
<dbReference type="PANTHER" id="PTHR44145:SF3">
    <property type="entry name" value="DNAJ HOMOLOG SUBFAMILY A MEMBER 3, MITOCHONDRIAL"/>
    <property type="match status" value="1"/>
</dbReference>
<dbReference type="KEGG" id="pbv:AR543_17325"/>
<feature type="domain" description="J" evidence="5">
    <location>
        <begin position="3"/>
        <end position="68"/>
    </location>
</feature>
<accession>A0A172ZIX8</accession>
<gene>
    <name evidence="6" type="ORF">AR543_17325</name>
</gene>
<feature type="compositionally biased region" description="Polar residues" evidence="4">
    <location>
        <begin position="73"/>
        <end position="95"/>
    </location>
</feature>
<evidence type="ECO:0000256" key="1">
    <source>
        <dbReference type="ARBA" id="ARBA00022705"/>
    </source>
</evidence>
<evidence type="ECO:0000256" key="3">
    <source>
        <dbReference type="ARBA" id="ARBA00023186"/>
    </source>
</evidence>
<dbReference type="AlphaFoldDB" id="A0A172ZIX8"/>
<dbReference type="Gene3D" id="1.10.287.110">
    <property type="entry name" value="DnaJ domain"/>
    <property type="match status" value="1"/>
</dbReference>
<keyword evidence="3" id="KW-0143">Chaperone</keyword>
<dbReference type="PRINTS" id="PR00625">
    <property type="entry name" value="JDOMAIN"/>
</dbReference>
<keyword evidence="7" id="KW-1185">Reference proteome</keyword>
<dbReference type="CDD" id="cd06257">
    <property type="entry name" value="DnaJ"/>
    <property type="match status" value="1"/>
</dbReference>
<dbReference type="InterPro" id="IPR051938">
    <property type="entry name" value="Apopto_cytoskel_mod"/>
</dbReference>
<protein>
    <submittedName>
        <fullName evidence="6">Molecular chaperone DnaJ</fullName>
    </submittedName>
</protein>
<dbReference type="SUPFAM" id="SSF46565">
    <property type="entry name" value="Chaperone J-domain"/>
    <property type="match status" value="1"/>
</dbReference>
<dbReference type="SMART" id="SM00271">
    <property type="entry name" value="DnaJ"/>
    <property type="match status" value="1"/>
</dbReference>
<sequence>MINYYEVLGVSRTATAAEIKQTYRKLAKQYHPDTNQGSTEAEQKFKQVQQAYEILSNDDTRQQHDQKLAGASTGRTAPNGQTAGNRASNKTTASAGSKDFDPRDVQTQFERFFGFNPKNNNVSIKKDDNKKKNPLDTSAIFEQYFGPGKK</sequence>
<reference evidence="6 7" key="2">
    <citation type="journal article" date="2016" name="Int. J. Syst. Evol. Microbiol.">
        <title>Paenibacillus bovis sp. nov., isolated from raw yak (Bos grunniens) milk.</title>
        <authorList>
            <person name="Gao C."/>
            <person name="Han J."/>
            <person name="Liu Z."/>
            <person name="Xu X."/>
            <person name="Hang F."/>
            <person name="Wu Z."/>
        </authorList>
    </citation>
    <scope>NUCLEOTIDE SEQUENCE [LARGE SCALE GENOMIC DNA]</scope>
    <source>
        <strain evidence="6 7">BD3526</strain>
    </source>
</reference>
<dbReference type="Pfam" id="PF00226">
    <property type="entry name" value="DnaJ"/>
    <property type="match status" value="1"/>
</dbReference>
<keyword evidence="1" id="KW-0235">DNA replication</keyword>
<organism evidence="6 7">
    <name type="scientific">Paenibacillus bovis</name>
    <dbReference type="NCBI Taxonomy" id="1616788"/>
    <lineage>
        <taxon>Bacteria</taxon>
        <taxon>Bacillati</taxon>
        <taxon>Bacillota</taxon>
        <taxon>Bacilli</taxon>
        <taxon>Bacillales</taxon>
        <taxon>Paenibacillaceae</taxon>
        <taxon>Paenibacillus</taxon>
    </lineage>
</organism>
<dbReference type="PROSITE" id="PS50076">
    <property type="entry name" value="DNAJ_2"/>
    <property type="match status" value="1"/>
</dbReference>
<dbReference type="STRING" id="1616788.AR543_17325"/>
<name>A0A172ZIX8_9BACL</name>
<dbReference type="RefSeq" id="WP_060535695.1">
    <property type="nucleotide sequence ID" value="NZ_CP013023.1"/>
</dbReference>
<proteinExistence type="predicted"/>
<dbReference type="Proteomes" id="UP000078148">
    <property type="component" value="Chromosome"/>
</dbReference>
<evidence type="ECO:0000313" key="7">
    <source>
        <dbReference type="Proteomes" id="UP000078148"/>
    </source>
</evidence>
<dbReference type="PANTHER" id="PTHR44145">
    <property type="entry name" value="DNAJ HOMOLOG SUBFAMILY A MEMBER 3, MITOCHONDRIAL"/>
    <property type="match status" value="1"/>
</dbReference>
<feature type="region of interest" description="Disordered" evidence="4">
    <location>
        <begin position="55"/>
        <end position="103"/>
    </location>
</feature>
<keyword evidence="2" id="KW-0346">Stress response</keyword>
<feature type="compositionally biased region" description="Basic and acidic residues" evidence="4">
    <location>
        <begin position="58"/>
        <end position="67"/>
    </location>
</feature>
<evidence type="ECO:0000313" key="6">
    <source>
        <dbReference type="EMBL" id="ANF97594.1"/>
    </source>
</evidence>
<dbReference type="EMBL" id="CP013023">
    <property type="protein sequence ID" value="ANF97594.1"/>
    <property type="molecule type" value="Genomic_DNA"/>
</dbReference>
<evidence type="ECO:0000256" key="4">
    <source>
        <dbReference type="SAM" id="MobiDB-lite"/>
    </source>
</evidence>
<evidence type="ECO:0000256" key="2">
    <source>
        <dbReference type="ARBA" id="ARBA00023016"/>
    </source>
</evidence>
<reference evidence="7" key="1">
    <citation type="submission" date="2015-10" db="EMBL/GenBank/DDBJ databases">
        <title>Genome of Paenibacillus bovis sp. nov.</title>
        <authorList>
            <person name="Wu Z."/>
            <person name="Gao C."/>
            <person name="Liu Z."/>
            <person name="Zheng H."/>
        </authorList>
    </citation>
    <scope>NUCLEOTIDE SEQUENCE [LARGE SCALE GENOMIC DNA]</scope>
    <source>
        <strain evidence="7">BD3526</strain>
    </source>
</reference>
<dbReference type="InterPro" id="IPR001623">
    <property type="entry name" value="DnaJ_domain"/>
</dbReference>
<dbReference type="InterPro" id="IPR036869">
    <property type="entry name" value="J_dom_sf"/>
</dbReference>